<protein>
    <submittedName>
        <fullName evidence="1">Uncharacterized protein</fullName>
    </submittedName>
</protein>
<evidence type="ECO:0000313" key="2">
    <source>
        <dbReference type="Proteomes" id="UP000439903"/>
    </source>
</evidence>
<sequence length="70" mass="8068">MDPNIKKRPTAKSVNFQVGFWNEEILSSDDDNEIKRQFLEINSSPQVIDTIKNLSQTSEPIDSIDILQIY</sequence>
<gene>
    <name evidence="1" type="ORF">F8M41_010132</name>
</gene>
<reference evidence="1 2" key="1">
    <citation type="journal article" date="2019" name="Environ. Microbiol.">
        <title>At the nexus of three kingdoms: the genome of the mycorrhizal fungus Gigaspora margarita provides insights into plant, endobacterial and fungal interactions.</title>
        <authorList>
            <person name="Venice F."/>
            <person name="Ghignone S."/>
            <person name="Salvioli di Fossalunga A."/>
            <person name="Amselem J."/>
            <person name="Novero M."/>
            <person name="Xianan X."/>
            <person name="Sedzielewska Toro K."/>
            <person name="Morin E."/>
            <person name="Lipzen A."/>
            <person name="Grigoriev I.V."/>
            <person name="Henrissat B."/>
            <person name="Martin F.M."/>
            <person name="Bonfante P."/>
        </authorList>
    </citation>
    <scope>NUCLEOTIDE SEQUENCE [LARGE SCALE GENOMIC DNA]</scope>
    <source>
        <strain evidence="1 2">BEG34</strain>
    </source>
</reference>
<accession>A0A8H3X357</accession>
<evidence type="ECO:0000313" key="1">
    <source>
        <dbReference type="EMBL" id="KAF0396113.1"/>
    </source>
</evidence>
<organism evidence="1 2">
    <name type="scientific">Gigaspora margarita</name>
    <dbReference type="NCBI Taxonomy" id="4874"/>
    <lineage>
        <taxon>Eukaryota</taxon>
        <taxon>Fungi</taxon>
        <taxon>Fungi incertae sedis</taxon>
        <taxon>Mucoromycota</taxon>
        <taxon>Glomeromycotina</taxon>
        <taxon>Glomeromycetes</taxon>
        <taxon>Diversisporales</taxon>
        <taxon>Gigasporaceae</taxon>
        <taxon>Gigaspora</taxon>
    </lineage>
</organism>
<dbReference type="OrthoDB" id="2445072at2759"/>
<dbReference type="EMBL" id="WTPW01002123">
    <property type="protein sequence ID" value="KAF0396113.1"/>
    <property type="molecule type" value="Genomic_DNA"/>
</dbReference>
<proteinExistence type="predicted"/>
<dbReference type="Proteomes" id="UP000439903">
    <property type="component" value="Unassembled WGS sequence"/>
</dbReference>
<keyword evidence="2" id="KW-1185">Reference proteome</keyword>
<dbReference type="AlphaFoldDB" id="A0A8H3X357"/>
<comment type="caution">
    <text evidence="1">The sequence shown here is derived from an EMBL/GenBank/DDBJ whole genome shotgun (WGS) entry which is preliminary data.</text>
</comment>
<name>A0A8H3X357_GIGMA</name>